<feature type="domain" description="Glucosamine inositolphosphorylceramide transferase 1 N-terminal" evidence="1">
    <location>
        <begin position="323"/>
        <end position="532"/>
    </location>
</feature>
<dbReference type="OrthoDB" id="3771157at2"/>
<name>A0A286D9E7_9GAMM</name>
<dbReference type="Gene3D" id="2.115.10.20">
    <property type="entry name" value="Glycosyl hydrolase domain, family 43"/>
    <property type="match status" value="1"/>
</dbReference>
<proteinExistence type="predicted"/>
<sequence length="593" mass="64950">MNQNEPSGPDGLAQAAAPPYRSPLYPPPAAGAERLKVAVVAPAEVPLWLHRFLEMALASRHIDIRLLLVPASPVPHESAAPADLRAFLRLERSLLRWFLRTFRHLEDGALSQVALENLKDDGLHWQQAAGDAEAVRQRVAALRPDLVLLLGPADWAPALSAVSVHGCWTIDGDLADPIEAGLALLQPIMAGEVATPFGLELVSAQGGRIPLEMSWGATRAVSFSQHRDQAFLKLPALLLRALRRLADGRLQVAAAGNQTLRVAPAVPAYAAGVGLRAFAITLKLLAQWRSRRRSAQQPWFVVLPDAQDPLDPRSPRVAATRSLVAEGGNYWADPFPVEHGQRKLLFVEEFIETSGRGVITCLELQADGTALNLGIILQEPFHLSYPQVFQWRGHWYMTVESCESQRVSLYRTDDFPRGWRQVAHLLEGRVCVDPTLYLHEGHWYLFGNVSESGANPSDELFLFVSRTLEGPYLPHPANPIVSDVRRSRPAGQLFLHEGRLIRPAQCCAPIYGSAVVFNQIGTLSPQEYAETPLSRLDPVWSGALDGCHTYNRAGEIEVLDAHGEPPPASTRIRVLDAAAAMQAPAHLRDAAGT</sequence>
<reference evidence="2 3" key="1">
    <citation type="submission" date="2017-09" db="EMBL/GenBank/DDBJ databases">
        <authorList>
            <person name="Ehlers B."/>
            <person name="Leendertz F.H."/>
        </authorList>
    </citation>
    <scope>NUCLEOTIDE SEQUENCE [LARGE SCALE GENOMIC DNA]</scope>
    <source>
        <strain evidence="2 3">CGMCC 1.10978</strain>
    </source>
</reference>
<dbReference type="InterPro" id="IPR023296">
    <property type="entry name" value="Glyco_hydro_beta-prop_sf"/>
</dbReference>
<evidence type="ECO:0000313" key="3">
    <source>
        <dbReference type="Proteomes" id="UP000219374"/>
    </source>
</evidence>
<gene>
    <name evidence="2" type="ORF">SAMN06296416_106236</name>
</gene>
<accession>A0A286D9E7</accession>
<evidence type="ECO:0000259" key="1">
    <source>
        <dbReference type="Pfam" id="PF24793"/>
    </source>
</evidence>
<keyword evidence="3" id="KW-1185">Reference proteome</keyword>
<dbReference type="InterPro" id="IPR056442">
    <property type="entry name" value="GINT1_N"/>
</dbReference>
<evidence type="ECO:0000313" key="2">
    <source>
        <dbReference type="EMBL" id="SOD55268.1"/>
    </source>
</evidence>
<protein>
    <recommendedName>
        <fullName evidence="1">Glucosamine inositolphosphorylceramide transferase 1 N-terminal domain-containing protein</fullName>
    </recommendedName>
</protein>
<dbReference type="Proteomes" id="UP000219374">
    <property type="component" value="Unassembled WGS sequence"/>
</dbReference>
<dbReference type="SUPFAM" id="SSF75005">
    <property type="entry name" value="Arabinanase/levansucrase/invertase"/>
    <property type="match status" value="1"/>
</dbReference>
<dbReference type="RefSeq" id="WP_141400801.1">
    <property type="nucleotide sequence ID" value="NZ_OCND01000006.1"/>
</dbReference>
<dbReference type="Pfam" id="PF24793">
    <property type="entry name" value="GINT1_N"/>
    <property type="match status" value="1"/>
</dbReference>
<dbReference type="AlphaFoldDB" id="A0A286D9E7"/>
<dbReference type="EMBL" id="OCND01000006">
    <property type="protein sequence ID" value="SOD55268.1"/>
    <property type="molecule type" value="Genomic_DNA"/>
</dbReference>
<organism evidence="2 3">
    <name type="scientific">Pseudoxanthomonas wuyuanensis</name>
    <dbReference type="NCBI Taxonomy" id="1073196"/>
    <lineage>
        <taxon>Bacteria</taxon>
        <taxon>Pseudomonadati</taxon>
        <taxon>Pseudomonadota</taxon>
        <taxon>Gammaproteobacteria</taxon>
        <taxon>Lysobacterales</taxon>
        <taxon>Lysobacteraceae</taxon>
        <taxon>Pseudoxanthomonas</taxon>
    </lineage>
</organism>